<dbReference type="EMBL" id="FMYL01000005">
    <property type="protein sequence ID" value="SDB92512.1"/>
    <property type="molecule type" value="Genomic_DNA"/>
</dbReference>
<dbReference type="InterPro" id="IPR029035">
    <property type="entry name" value="DHS-like_NAD/FAD-binding_dom"/>
</dbReference>
<evidence type="ECO:0000313" key="1">
    <source>
        <dbReference type="EMBL" id="SDB92512.1"/>
    </source>
</evidence>
<dbReference type="SUPFAM" id="SSF52467">
    <property type="entry name" value="DHS-like NAD/FAD-binding domain"/>
    <property type="match status" value="1"/>
</dbReference>
<dbReference type="RefSeq" id="WP_092747828.1">
    <property type="nucleotide sequence ID" value="NZ_FMYL01000005.1"/>
</dbReference>
<accession>A0A1G6HE05</accession>
<evidence type="ECO:0000313" key="2">
    <source>
        <dbReference type="Proteomes" id="UP000242501"/>
    </source>
</evidence>
<sequence>MSNINYEKQAQDYYGKAPIIILGSGASAAHGMSGMGALAQHLTEKTDVSGLSDADMGAWDNFCQTLKNGVDLETALHQVDVSKDLTCKIINSTWSLINSEDCNIFKNGLQNISMFPLSRLLQHMFKTSLKKINIVTTNYDRLAEYACEQSKIHHYTGFTHGFFRQLTTPDELTCSRRVNIWKVHGSLDWFQSSLEDTIAISGAQEIPENYSPQIVTPGTQKYQKTHLEPFRSIINNADIAINEAGSYLCIGYGFNDEHIQPKLMAKCHRLGAPVTIITYALSDSAKNLIIDGKAKNYLAIERGTTDDESVVYSSLSNSSFTVNKNIWSLEGYLSLIM</sequence>
<dbReference type="OrthoDB" id="9812283at2"/>
<proteinExistence type="predicted"/>
<organism evidence="1 2">
    <name type="scientific">Acinetobacter boissieri</name>
    <dbReference type="NCBI Taxonomy" id="1219383"/>
    <lineage>
        <taxon>Bacteria</taxon>
        <taxon>Pseudomonadati</taxon>
        <taxon>Pseudomonadota</taxon>
        <taxon>Gammaproteobacteria</taxon>
        <taxon>Moraxellales</taxon>
        <taxon>Moraxellaceae</taxon>
        <taxon>Acinetobacter</taxon>
    </lineage>
</organism>
<keyword evidence="2" id="KW-1185">Reference proteome</keyword>
<dbReference type="Proteomes" id="UP000242501">
    <property type="component" value="Unassembled WGS sequence"/>
</dbReference>
<gene>
    <name evidence="1" type="ORF">SAMN05421733_10586</name>
</gene>
<protein>
    <submittedName>
        <fullName evidence="1">SIR2-like domain-containing protein</fullName>
    </submittedName>
</protein>
<dbReference type="AlphaFoldDB" id="A0A1G6HE05"/>
<name>A0A1G6HE05_9GAMM</name>
<dbReference type="STRING" id="1219383.SAMN05421733_10586"/>
<dbReference type="Pfam" id="PF13289">
    <property type="entry name" value="SIR2_2"/>
    <property type="match status" value="1"/>
</dbReference>
<reference evidence="2" key="1">
    <citation type="submission" date="2016-09" db="EMBL/GenBank/DDBJ databases">
        <authorList>
            <person name="Varghese N."/>
            <person name="Submissions S."/>
        </authorList>
    </citation>
    <scope>NUCLEOTIDE SEQUENCE [LARGE SCALE GENOMIC DNA]</scope>
    <source>
        <strain evidence="2">ANC 4422</strain>
    </source>
</reference>